<keyword evidence="2" id="KW-0378">Hydrolase</keyword>
<dbReference type="RefSeq" id="WP_013763806.1">
    <property type="nucleotide sequence ID" value="NC_015510.1"/>
</dbReference>
<dbReference type="eggNOG" id="COG3653">
    <property type="taxonomic scope" value="Bacteria"/>
</dbReference>
<sequence length="524" mass="56521">MKRLLGFIICIVLVFSIQAQPNFDLLIKNGLVVDGTGQPRMKIDLGVRDGKIAVIGGLSGATAVQTIDATGKIVCPGFIDVHTHIEGSIQPNPGAANFLFDGVTSVVTGNCGNSAKDLGLFFQELEKLGIALNVGALVGHNTIRSEVMGSVNRAPTEKELTQMQALTTKAMNDGALGLSTGLIYIPGTFAKTDEIVALAKIAAANQGIYASHIRHEDHRVFDAVEEAITIGREAKIPVEISHLKVAGKASWGKSDSLLSKLYDYRSAGIDVMVDQYPYTASSTTLSTQLPDWALGGGTDSLKIRLANAKTKASIVAEMKKMLAESGADNYSFAVIANCPWDTTLNGKSISAVTQKSQGSTYSLDDEIETILNLCSRGPRVQMVFHKMGEEDVKKIMKFPFCMIASDAGVASFGRSMLHPRAYGTNARVLAEYVREQKIMALEEAIRKMTTLPATRFNLSDRGQLRPGKAADILIFDPNKITAPATYDQPHAYSTGMEYVFVNGIAVIEKGKLTEKKPGKILKRF</sequence>
<feature type="domain" description="Amidohydrolase 3" evidence="1">
    <location>
        <begin position="403"/>
        <end position="503"/>
    </location>
</feature>
<dbReference type="PANTHER" id="PTHR11647:SF1">
    <property type="entry name" value="COLLAPSIN RESPONSE MEDIATOR PROTEIN"/>
    <property type="match status" value="1"/>
</dbReference>
<dbReference type="InterPro" id="IPR023100">
    <property type="entry name" value="D-aminoacylase_insert_dom_sf"/>
</dbReference>
<evidence type="ECO:0000313" key="3">
    <source>
        <dbReference type="Proteomes" id="UP000008461"/>
    </source>
</evidence>
<dbReference type="GO" id="GO:0047421">
    <property type="term" value="F:N-acyl-D-glutamate deacylase activity"/>
    <property type="evidence" value="ECO:0007669"/>
    <property type="project" value="UniProtKB-EC"/>
</dbReference>
<reference evidence="2 3" key="1">
    <citation type="journal article" date="2011" name="Stand. Genomic Sci.">
        <title>Complete genome sequence of Haliscomenobacter hydrossis type strain (O).</title>
        <authorList>
            <consortium name="US DOE Joint Genome Institute (JGI-PGF)"/>
            <person name="Daligault H."/>
            <person name="Lapidus A."/>
            <person name="Zeytun A."/>
            <person name="Nolan M."/>
            <person name="Lucas S."/>
            <person name="Del Rio T.G."/>
            <person name="Tice H."/>
            <person name="Cheng J.F."/>
            <person name="Tapia R."/>
            <person name="Han C."/>
            <person name="Goodwin L."/>
            <person name="Pitluck S."/>
            <person name="Liolios K."/>
            <person name="Pagani I."/>
            <person name="Ivanova N."/>
            <person name="Huntemann M."/>
            <person name="Mavromatis K."/>
            <person name="Mikhailova N."/>
            <person name="Pati A."/>
            <person name="Chen A."/>
            <person name="Palaniappan K."/>
            <person name="Land M."/>
            <person name="Hauser L."/>
            <person name="Brambilla E.M."/>
            <person name="Rohde M."/>
            <person name="Verbarg S."/>
            <person name="Goker M."/>
            <person name="Bristow J."/>
            <person name="Eisen J.A."/>
            <person name="Markowitz V."/>
            <person name="Hugenholtz P."/>
            <person name="Kyrpides N.C."/>
            <person name="Klenk H.P."/>
            <person name="Woyke T."/>
        </authorList>
    </citation>
    <scope>NUCLEOTIDE SEQUENCE [LARGE SCALE GENOMIC DNA]</scope>
    <source>
        <strain evidence="3">ATCC 27775 / DSM 1100 / LMG 10767 / O</strain>
    </source>
</reference>
<dbReference type="STRING" id="760192.Halhy_1357"/>
<dbReference type="Gene3D" id="3.30.1490.130">
    <property type="entry name" value="D-aminoacylase. Domain 3"/>
    <property type="match status" value="1"/>
</dbReference>
<keyword evidence="3" id="KW-1185">Reference proteome</keyword>
<dbReference type="Pfam" id="PF07969">
    <property type="entry name" value="Amidohydro_3"/>
    <property type="match status" value="2"/>
</dbReference>
<dbReference type="InterPro" id="IPR011059">
    <property type="entry name" value="Metal-dep_hydrolase_composite"/>
</dbReference>
<dbReference type="HOGENOM" id="CLU_016107_2_1_10"/>
<dbReference type="EMBL" id="CP002691">
    <property type="protein sequence ID" value="AEE49252.1"/>
    <property type="molecule type" value="Genomic_DNA"/>
</dbReference>
<dbReference type="InterPro" id="IPR050378">
    <property type="entry name" value="Metallo-dep_Hydrolases_sf"/>
</dbReference>
<dbReference type="InterPro" id="IPR032466">
    <property type="entry name" value="Metal_Hydrolase"/>
</dbReference>
<protein>
    <submittedName>
        <fullName evidence="2">N-acyl-D-glutamate deacylase</fullName>
        <ecNumber evidence="2">3.5.1.82</ecNumber>
    </submittedName>
</protein>
<feature type="domain" description="Amidohydrolase 3" evidence="1">
    <location>
        <begin position="65"/>
        <end position="243"/>
    </location>
</feature>
<evidence type="ECO:0000313" key="2">
    <source>
        <dbReference type="EMBL" id="AEE49252.1"/>
    </source>
</evidence>
<dbReference type="KEGG" id="hhy:Halhy_1357"/>
<dbReference type="MEROPS" id="M38.976"/>
<dbReference type="Proteomes" id="UP000008461">
    <property type="component" value="Chromosome"/>
</dbReference>
<proteinExistence type="predicted"/>
<dbReference type="PANTHER" id="PTHR11647">
    <property type="entry name" value="HYDRANTOINASE/DIHYDROPYRIMIDINASE FAMILY MEMBER"/>
    <property type="match status" value="1"/>
</dbReference>
<dbReference type="GO" id="GO:0016812">
    <property type="term" value="F:hydrolase activity, acting on carbon-nitrogen (but not peptide) bonds, in cyclic amides"/>
    <property type="evidence" value="ECO:0007669"/>
    <property type="project" value="TreeGrafter"/>
</dbReference>
<dbReference type="SUPFAM" id="SSF51338">
    <property type="entry name" value="Composite domain of metallo-dependent hydrolases"/>
    <property type="match status" value="1"/>
</dbReference>
<dbReference type="GO" id="GO:0005829">
    <property type="term" value="C:cytosol"/>
    <property type="evidence" value="ECO:0007669"/>
    <property type="project" value="TreeGrafter"/>
</dbReference>
<dbReference type="OrthoDB" id="9775607at2"/>
<dbReference type="SUPFAM" id="SSF51556">
    <property type="entry name" value="Metallo-dependent hydrolases"/>
    <property type="match status" value="1"/>
</dbReference>
<dbReference type="CDD" id="cd01297">
    <property type="entry name" value="D-aminoacylase"/>
    <property type="match status" value="1"/>
</dbReference>
<name>F4KW64_HALH1</name>
<reference key="2">
    <citation type="submission" date="2011-04" db="EMBL/GenBank/DDBJ databases">
        <title>Complete sequence of chromosome of Haliscomenobacter hydrossis DSM 1100.</title>
        <authorList>
            <consortium name="US DOE Joint Genome Institute (JGI-PGF)"/>
            <person name="Lucas S."/>
            <person name="Han J."/>
            <person name="Lapidus A."/>
            <person name="Bruce D."/>
            <person name="Goodwin L."/>
            <person name="Pitluck S."/>
            <person name="Peters L."/>
            <person name="Kyrpides N."/>
            <person name="Mavromatis K."/>
            <person name="Ivanova N."/>
            <person name="Ovchinnikova G."/>
            <person name="Pagani I."/>
            <person name="Daligault H."/>
            <person name="Detter J.C."/>
            <person name="Han C."/>
            <person name="Land M."/>
            <person name="Hauser L."/>
            <person name="Markowitz V."/>
            <person name="Cheng J.-F."/>
            <person name="Hugenholtz P."/>
            <person name="Woyke T."/>
            <person name="Wu D."/>
            <person name="Verbarg S."/>
            <person name="Frueling A."/>
            <person name="Brambilla E."/>
            <person name="Klenk H.-P."/>
            <person name="Eisen J.A."/>
        </authorList>
    </citation>
    <scope>NUCLEOTIDE SEQUENCE</scope>
    <source>
        <strain>DSM 1100</strain>
    </source>
</reference>
<dbReference type="AlphaFoldDB" id="F4KW64"/>
<dbReference type="EC" id="3.5.1.82" evidence="2"/>
<organism evidence="2 3">
    <name type="scientific">Haliscomenobacter hydrossis (strain ATCC 27775 / DSM 1100 / LMG 10767 / O)</name>
    <dbReference type="NCBI Taxonomy" id="760192"/>
    <lineage>
        <taxon>Bacteria</taxon>
        <taxon>Pseudomonadati</taxon>
        <taxon>Bacteroidota</taxon>
        <taxon>Saprospiria</taxon>
        <taxon>Saprospirales</taxon>
        <taxon>Haliscomenobacteraceae</taxon>
        <taxon>Haliscomenobacter</taxon>
    </lineage>
</organism>
<dbReference type="InterPro" id="IPR013108">
    <property type="entry name" value="Amidohydro_3"/>
</dbReference>
<gene>
    <name evidence="2" type="ordered locus">Halhy_1357</name>
</gene>
<dbReference type="Gene3D" id="2.30.40.10">
    <property type="entry name" value="Urease, subunit C, domain 1"/>
    <property type="match status" value="1"/>
</dbReference>
<accession>F4KW64</accession>
<evidence type="ECO:0000259" key="1">
    <source>
        <dbReference type="Pfam" id="PF07969"/>
    </source>
</evidence>
<dbReference type="Gene3D" id="3.20.20.140">
    <property type="entry name" value="Metal-dependent hydrolases"/>
    <property type="match status" value="1"/>
</dbReference>